<evidence type="ECO:0000313" key="4">
    <source>
        <dbReference type="Proteomes" id="UP001595665"/>
    </source>
</evidence>
<reference evidence="4" key="1">
    <citation type="journal article" date="2019" name="Int. J. Syst. Evol. Microbiol.">
        <title>The Global Catalogue of Microorganisms (GCM) 10K type strain sequencing project: providing services to taxonomists for standard genome sequencing and annotation.</title>
        <authorList>
            <consortium name="The Broad Institute Genomics Platform"/>
            <consortium name="The Broad Institute Genome Sequencing Center for Infectious Disease"/>
            <person name="Wu L."/>
            <person name="Ma J."/>
        </authorList>
    </citation>
    <scope>NUCLEOTIDE SEQUENCE [LARGE SCALE GENOMIC DNA]</scope>
    <source>
        <strain evidence="4">CCM 7480</strain>
    </source>
</reference>
<protein>
    <recommendedName>
        <fullName evidence="5">DUF4148 domain-containing protein</fullName>
    </recommendedName>
</protein>
<comment type="caution">
    <text evidence="3">The sequence shown here is derived from an EMBL/GenBank/DDBJ whole genome shotgun (WGS) entry which is preliminary data.</text>
</comment>
<dbReference type="Proteomes" id="UP001595665">
    <property type="component" value="Unassembled WGS sequence"/>
</dbReference>
<organism evidence="3 4">
    <name type="scientific">Massilia haematophila</name>
    <dbReference type="NCBI Taxonomy" id="457923"/>
    <lineage>
        <taxon>Bacteria</taxon>
        <taxon>Pseudomonadati</taxon>
        <taxon>Pseudomonadota</taxon>
        <taxon>Betaproteobacteria</taxon>
        <taxon>Burkholderiales</taxon>
        <taxon>Oxalobacteraceae</taxon>
        <taxon>Telluria group</taxon>
        <taxon>Massilia</taxon>
    </lineage>
</organism>
<gene>
    <name evidence="3" type="ORF">ACFOPH_10555</name>
</gene>
<evidence type="ECO:0000256" key="2">
    <source>
        <dbReference type="SAM" id="SignalP"/>
    </source>
</evidence>
<evidence type="ECO:0000256" key="1">
    <source>
        <dbReference type="SAM" id="MobiDB-lite"/>
    </source>
</evidence>
<dbReference type="EMBL" id="JBHRVV010000001">
    <property type="protein sequence ID" value="MFC3458678.1"/>
    <property type="molecule type" value="Genomic_DNA"/>
</dbReference>
<keyword evidence="4" id="KW-1185">Reference proteome</keyword>
<sequence length="139" mass="15857">MKDALTKTYAAAQAPGPRLARLARRGLAVCMLACVGLGAAHAQNHGRRDDVQLSPPPSMRGERFQAPPPQIEQPREQRMFEQQQRAMEEQQRRQAAQLQYEQSARDGRRGGRLTPDERRDLRRQINEAGMDIYPNAQRR</sequence>
<name>A0ABV7PHM1_9BURK</name>
<evidence type="ECO:0008006" key="5">
    <source>
        <dbReference type="Google" id="ProtNLM"/>
    </source>
</evidence>
<feature type="compositionally biased region" description="Low complexity" evidence="1">
    <location>
        <begin position="93"/>
        <end position="102"/>
    </location>
</feature>
<evidence type="ECO:0000313" key="3">
    <source>
        <dbReference type="EMBL" id="MFC3458678.1"/>
    </source>
</evidence>
<dbReference type="RefSeq" id="WP_379735147.1">
    <property type="nucleotide sequence ID" value="NZ_JBHRVV010000001.1"/>
</dbReference>
<proteinExistence type="predicted"/>
<feature type="compositionally biased region" description="Basic and acidic residues" evidence="1">
    <location>
        <begin position="103"/>
        <end position="125"/>
    </location>
</feature>
<keyword evidence="2" id="KW-0732">Signal</keyword>
<feature type="chain" id="PRO_5045848711" description="DUF4148 domain-containing protein" evidence="2">
    <location>
        <begin position="43"/>
        <end position="139"/>
    </location>
</feature>
<accession>A0ABV7PHM1</accession>
<feature type="region of interest" description="Disordered" evidence="1">
    <location>
        <begin position="41"/>
        <end position="139"/>
    </location>
</feature>
<feature type="signal peptide" evidence="2">
    <location>
        <begin position="1"/>
        <end position="42"/>
    </location>
</feature>